<keyword evidence="7 13" id="KW-0863">Zinc-finger</keyword>
<comment type="subcellular location">
    <subcellularLocation>
        <location evidence="1 13">Cytoplasm</location>
    </subcellularLocation>
</comment>
<evidence type="ECO:0000313" key="17">
    <source>
        <dbReference type="EMBL" id="CQR72095.1"/>
    </source>
</evidence>
<keyword evidence="5 13" id="KW-0479">Metal-binding</keyword>
<feature type="repeat" description="CXXCXGXG motif" evidence="13">
    <location>
        <begin position="212"/>
        <end position="219"/>
    </location>
</feature>
<dbReference type="Pfam" id="PF00226">
    <property type="entry name" value="DnaJ"/>
    <property type="match status" value="1"/>
</dbReference>
<dbReference type="NCBIfam" id="TIGR02349">
    <property type="entry name" value="DnaJ_bact"/>
    <property type="match status" value="1"/>
</dbReference>
<evidence type="ECO:0000256" key="10">
    <source>
        <dbReference type="ARBA" id="ARBA00023186"/>
    </source>
</evidence>
<dbReference type="PROSITE" id="PS50076">
    <property type="entry name" value="DNAJ_2"/>
    <property type="match status" value="1"/>
</dbReference>
<feature type="binding site" evidence="13">
    <location>
        <position position="212"/>
    </location>
    <ligand>
        <name>Zn(2+)</name>
        <dbReference type="ChEBI" id="CHEBI:29105"/>
        <label>1</label>
    </ligand>
</feature>
<feature type="repeat" description="CXXCXGXG motif" evidence="13">
    <location>
        <begin position="155"/>
        <end position="162"/>
    </location>
</feature>
<dbReference type="Pfam" id="PF01556">
    <property type="entry name" value="DnaJ_C"/>
    <property type="match status" value="1"/>
</dbReference>
<evidence type="ECO:0000256" key="14">
    <source>
        <dbReference type="PROSITE-ProRule" id="PRU00546"/>
    </source>
</evidence>
<feature type="domain" description="CR-type" evidence="16">
    <location>
        <begin position="142"/>
        <end position="224"/>
    </location>
</feature>
<evidence type="ECO:0000256" key="6">
    <source>
        <dbReference type="ARBA" id="ARBA00022737"/>
    </source>
</evidence>
<dbReference type="FunFam" id="2.60.260.20:FF:000004">
    <property type="entry name" value="Molecular chaperone DnaJ"/>
    <property type="match status" value="1"/>
</dbReference>
<dbReference type="GO" id="GO:0005737">
    <property type="term" value="C:cytoplasm"/>
    <property type="evidence" value="ECO:0007669"/>
    <property type="project" value="UniProtKB-SubCell"/>
</dbReference>
<evidence type="ECO:0000256" key="7">
    <source>
        <dbReference type="ARBA" id="ARBA00022771"/>
    </source>
</evidence>
<organism evidence="17 18">
    <name type="scientific">Sporomusa ovata</name>
    <dbReference type="NCBI Taxonomy" id="2378"/>
    <lineage>
        <taxon>Bacteria</taxon>
        <taxon>Bacillati</taxon>
        <taxon>Bacillota</taxon>
        <taxon>Negativicutes</taxon>
        <taxon>Selenomonadales</taxon>
        <taxon>Sporomusaceae</taxon>
        <taxon>Sporomusa</taxon>
    </lineage>
</organism>
<dbReference type="SUPFAM" id="SSF57938">
    <property type="entry name" value="DnaJ/Hsp40 cysteine-rich domain"/>
    <property type="match status" value="1"/>
</dbReference>
<keyword evidence="3 13" id="KW-0963">Cytoplasm</keyword>
<comment type="similarity">
    <text evidence="11 13">Belongs to the DnaJ family.</text>
</comment>
<dbReference type="PANTHER" id="PTHR43096:SF48">
    <property type="entry name" value="CHAPERONE PROTEIN DNAJ"/>
    <property type="match status" value="1"/>
</dbReference>
<keyword evidence="18" id="KW-1185">Reference proteome</keyword>
<feature type="zinc finger region" description="CR-type" evidence="14">
    <location>
        <begin position="142"/>
        <end position="224"/>
    </location>
</feature>
<dbReference type="FunFam" id="2.10.230.10:FF:000002">
    <property type="entry name" value="Molecular chaperone DnaJ"/>
    <property type="match status" value="1"/>
</dbReference>
<sequence>MSKRDYYEVLGVAKTASEDELKKAYRKLARKYHPDVNRDNPKETEEKFKEVNEAYEILSNAERRAQYDQFGHAAFDAANGGGGFGAGGFGAGGGAGGFSDIFDMFFGQSGFGGFGGGRNPGPERGSDLRYDMEIKFEEAAFGLDTEIQVPRTEDCSACQGSGSAPGTHPETCPDCRGTGQVQVTQNTPFGRMVNVKACDRCHGEGKIIKSPCKECHGRGKVRVNRKIKIKIPAGVDNGSRLRVTHEGEAGQRGGPPGDLYVYLFVKQHKLFTREGNDVICEVPINFVQATLGDEIEVPTLDGKVQLKVPEGTQTGTVFRIKDKGIPHLRGHGRGDQHVRVKIVTPKKLTNRQKDLLREFANAGGADPTAEEKGFFKKFKDVFGVL</sequence>
<dbReference type="CDD" id="cd10719">
    <property type="entry name" value="DnaJ_zf"/>
    <property type="match status" value="1"/>
</dbReference>
<proteinExistence type="inferred from homology"/>
<evidence type="ECO:0000256" key="13">
    <source>
        <dbReference type="HAMAP-Rule" id="MF_01152"/>
    </source>
</evidence>
<evidence type="ECO:0000256" key="1">
    <source>
        <dbReference type="ARBA" id="ARBA00004496"/>
    </source>
</evidence>
<evidence type="ECO:0000256" key="4">
    <source>
        <dbReference type="ARBA" id="ARBA00022705"/>
    </source>
</evidence>
<dbReference type="InterPro" id="IPR008971">
    <property type="entry name" value="HSP40/DnaJ_pept-bd"/>
</dbReference>
<dbReference type="InterPro" id="IPR001623">
    <property type="entry name" value="DnaJ_domain"/>
</dbReference>
<comment type="function">
    <text evidence="13">Participates actively in the response to hyperosmotic and heat shock by preventing the aggregation of stress-denatured proteins and by disaggregating proteins, also in an autonomous, DnaK-independent fashion. Unfolded proteins bind initially to DnaJ; upon interaction with the DnaJ-bound protein, DnaK hydrolyzes its bound ATP, resulting in the formation of a stable complex. GrpE releases ADP from DnaK; ATP binding to DnaK triggers the release of the substrate protein, thus completing the reaction cycle. Several rounds of ATP-dependent interactions between DnaJ, DnaK and GrpE are required for fully efficient folding. Also involved, together with DnaK and GrpE, in the DNA replication of plasmids through activation of initiation proteins.</text>
</comment>
<dbReference type="Pfam" id="PF00684">
    <property type="entry name" value="DnaJ_CXXCXGXG"/>
    <property type="match status" value="1"/>
</dbReference>
<dbReference type="PROSITE" id="PS00636">
    <property type="entry name" value="DNAJ_1"/>
    <property type="match status" value="1"/>
</dbReference>
<feature type="domain" description="J" evidence="15">
    <location>
        <begin position="5"/>
        <end position="71"/>
    </location>
</feature>
<dbReference type="InterPro" id="IPR002939">
    <property type="entry name" value="DnaJ_C"/>
</dbReference>
<accession>A0A0U1KXV3</accession>
<dbReference type="PRINTS" id="PR00625">
    <property type="entry name" value="JDOMAIN"/>
</dbReference>
<dbReference type="InterPro" id="IPR036869">
    <property type="entry name" value="J_dom_sf"/>
</dbReference>
<comment type="cofactor">
    <cofactor evidence="13">
        <name>Zn(2+)</name>
        <dbReference type="ChEBI" id="CHEBI:29105"/>
    </cofactor>
    <text evidence="13">Binds 2 Zn(2+) ions per monomer.</text>
</comment>
<dbReference type="RefSeq" id="WP_021167726.1">
    <property type="nucleotide sequence ID" value="NZ_CTRP01000008.1"/>
</dbReference>
<dbReference type="InterPro" id="IPR036410">
    <property type="entry name" value="HSP_DnaJ_Cys-rich_dom_sf"/>
</dbReference>
<keyword evidence="9 13" id="KW-0346">Stress response</keyword>
<protein>
    <recommendedName>
        <fullName evidence="12 13">Chaperone protein DnaJ</fullName>
    </recommendedName>
</protein>
<dbReference type="Gene3D" id="2.60.260.20">
    <property type="entry name" value="Urease metallochaperone UreE, N-terminal domain"/>
    <property type="match status" value="2"/>
</dbReference>
<dbReference type="Gene3D" id="2.10.230.10">
    <property type="entry name" value="Heat shock protein DnaJ, cysteine-rich domain"/>
    <property type="match status" value="1"/>
</dbReference>
<dbReference type="AlphaFoldDB" id="A0A0U1KXV3"/>
<feature type="binding site" evidence="13">
    <location>
        <position position="158"/>
    </location>
    <ligand>
        <name>Zn(2+)</name>
        <dbReference type="ChEBI" id="CHEBI:29105"/>
        <label>1</label>
    </ligand>
</feature>
<feature type="binding site" evidence="13">
    <location>
        <position position="215"/>
    </location>
    <ligand>
        <name>Zn(2+)</name>
        <dbReference type="ChEBI" id="CHEBI:29105"/>
        <label>1</label>
    </ligand>
</feature>
<evidence type="ECO:0000256" key="5">
    <source>
        <dbReference type="ARBA" id="ARBA00022723"/>
    </source>
</evidence>
<dbReference type="GO" id="GO:0031072">
    <property type="term" value="F:heat shock protein binding"/>
    <property type="evidence" value="ECO:0007669"/>
    <property type="project" value="InterPro"/>
</dbReference>
<dbReference type="InterPro" id="IPR001305">
    <property type="entry name" value="HSP_DnaJ_Cys-rich_dom"/>
</dbReference>
<feature type="repeat" description="CXXCXGXG motif" evidence="13">
    <location>
        <begin position="172"/>
        <end position="179"/>
    </location>
</feature>
<feature type="binding site" evidence="13">
    <location>
        <position position="155"/>
    </location>
    <ligand>
        <name>Zn(2+)</name>
        <dbReference type="ChEBI" id="CHEBI:29105"/>
        <label>1</label>
    </ligand>
</feature>
<dbReference type="NCBIfam" id="NF008035">
    <property type="entry name" value="PRK10767.1"/>
    <property type="match status" value="1"/>
</dbReference>
<feature type="binding site" evidence="13">
    <location>
        <position position="175"/>
    </location>
    <ligand>
        <name>Zn(2+)</name>
        <dbReference type="ChEBI" id="CHEBI:29105"/>
        <label>2</label>
    </ligand>
</feature>
<feature type="binding site" evidence="13">
    <location>
        <position position="172"/>
    </location>
    <ligand>
        <name>Zn(2+)</name>
        <dbReference type="ChEBI" id="CHEBI:29105"/>
        <label>2</label>
    </ligand>
</feature>
<dbReference type="GO" id="GO:0008270">
    <property type="term" value="F:zinc ion binding"/>
    <property type="evidence" value="ECO:0007669"/>
    <property type="project" value="UniProtKB-UniRule"/>
</dbReference>
<gene>
    <name evidence="13" type="primary">dnaJ</name>
    <name evidence="17" type="ORF">SpAn4DRAFT_4784</name>
</gene>
<dbReference type="FunFam" id="2.60.260.20:FF:000009">
    <property type="entry name" value="Putative Mitochondrial DnaJ chaperone"/>
    <property type="match status" value="1"/>
</dbReference>
<dbReference type="Gene3D" id="1.10.287.110">
    <property type="entry name" value="DnaJ domain"/>
    <property type="match status" value="1"/>
</dbReference>
<dbReference type="CDD" id="cd10747">
    <property type="entry name" value="DnaJ_C"/>
    <property type="match status" value="1"/>
</dbReference>
<dbReference type="InterPro" id="IPR012724">
    <property type="entry name" value="DnaJ"/>
</dbReference>
<dbReference type="GO" id="GO:0051082">
    <property type="term" value="F:unfolded protein binding"/>
    <property type="evidence" value="ECO:0007669"/>
    <property type="project" value="UniProtKB-UniRule"/>
</dbReference>
<evidence type="ECO:0000259" key="16">
    <source>
        <dbReference type="PROSITE" id="PS51188"/>
    </source>
</evidence>
<dbReference type="Proteomes" id="UP000049855">
    <property type="component" value="Unassembled WGS sequence"/>
</dbReference>
<evidence type="ECO:0000256" key="2">
    <source>
        <dbReference type="ARBA" id="ARBA00011738"/>
    </source>
</evidence>
<dbReference type="InterPro" id="IPR018253">
    <property type="entry name" value="DnaJ_domain_CS"/>
</dbReference>
<dbReference type="SUPFAM" id="SSF46565">
    <property type="entry name" value="Chaperone J-domain"/>
    <property type="match status" value="1"/>
</dbReference>
<dbReference type="GO" id="GO:0005524">
    <property type="term" value="F:ATP binding"/>
    <property type="evidence" value="ECO:0007669"/>
    <property type="project" value="InterPro"/>
</dbReference>
<dbReference type="SUPFAM" id="SSF49493">
    <property type="entry name" value="HSP40/DnaJ peptide-binding domain"/>
    <property type="match status" value="2"/>
</dbReference>
<evidence type="ECO:0000256" key="9">
    <source>
        <dbReference type="ARBA" id="ARBA00023016"/>
    </source>
</evidence>
<keyword evidence="6 13" id="KW-0677">Repeat</keyword>
<evidence type="ECO:0000259" key="15">
    <source>
        <dbReference type="PROSITE" id="PS50076"/>
    </source>
</evidence>
<feature type="repeat" description="CXXCXGXG motif" evidence="13">
    <location>
        <begin position="198"/>
        <end position="205"/>
    </location>
</feature>
<keyword evidence="4 13" id="KW-0235">DNA replication</keyword>
<dbReference type="EMBL" id="CTRP01000008">
    <property type="protein sequence ID" value="CQR72095.1"/>
    <property type="molecule type" value="Genomic_DNA"/>
</dbReference>
<comment type="subunit">
    <text evidence="2 13">Homodimer.</text>
</comment>
<dbReference type="GO" id="GO:0042026">
    <property type="term" value="P:protein refolding"/>
    <property type="evidence" value="ECO:0007669"/>
    <property type="project" value="TreeGrafter"/>
</dbReference>
<evidence type="ECO:0000256" key="3">
    <source>
        <dbReference type="ARBA" id="ARBA00022490"/>
    </source>
</evidence>
<keyword evidence="10 13" id="KW-0143">Chaperone</keyword>
<dbReference type="SMART" id="SM00271">
    <property type="entry name" value="DnaJ"/>
    <property type="match status" value="1"/>
</dbReference>
<keyword evidence="8 13" id="KW-0862">Zinc</keyword>
<dbReference type="GO" id="GO:0009408">
    <property type="term" value="P:response to heat"/>
    <property type="evidence" value="ECO:0007669"/>
    <property type="project" value="InterPro"/>
</dbReference>
<comment type="domain">
    <text evidence="13">The J domain is necessary and sufficient to stimulate DnaK ATPase activity. Zinc center 1 plays an important role in the autonomous, DnaK-independent chaperone activity of DnaJ. Zinc center 2 is essential for interaction with DnaK and for DnaJ activity.</text>
</comment>
<dbReference type="PANTHER" id="PTHR43096">
    <property type="entry name" value="DNAJ HOMOLOG 1, MITOCHONDRIAL-RELATED"/>
    <property type="match status" value="1"/>
</dbReference>
<name>A0A0U1KXV3_9FIRM</name>
<feature type="binding site" evidence="13">
    <location>
        <position position="198"/>
    </location>
    <ligand>
        <name>Zn(2+)</name>
        <dbReference type="ChEBI" id="CHEBI:29105"/>
        <label>2</label>
    </ligand>
</feature>
<dbReference type="HAMAP" id="MF_01152">
    <property type="entry name" value="DnaJ"/>
    <property type="match status" value="1"/>
</dbReference>
<dbReference type="GO" id="GO:0006260">
    <property type="term" value="P:DNA replication"/>
    <property type="evidence" value="ECO:0007669"/>
    <property type="project" value="UniProtKB-KW"/>
</dbReference>
<dbReference type="CDD" id="cd06257">
    <property type="entry name" value="DnaJ"/>
    <property type="match status" value="1"/>
</dbReference>
<dbReference type="PROSITE" id="PS51188">
    <property type="entry name" value="ZF_CR"/>
    <property type="match status" value="1"/>
</dbReference>
<feature type="binding site" evidence="13">
    <location>
        <position position="201"/>
    </location>
    <ligand>
        <name>Zn(2+)</name>
        <dbReference type="ChEBI" id="CHEBI:29105"/>
        <label>2</label>
    </ligand>
</feature>
<evidence type="ECO:0000313" key="18">
    <source>
        <dbReference type="Proteomes" id="UP000049855"/>
    </source>
</evidence>
<reference evidence="18" key="1">
    <citation type="submission" date="2015-03" db="EMBL/GenBank/DDBJ databases">
        <authorList>
            <person name="Nijsse Bart"/>
        </authorList>
    </citation>
    <scope>NUCLEOTIDE SEQUENCE [LARGE SCALE GENOMIC DNA]</scope>
</reference>
<evidence type="ECO:0000256" key="11">
    <source>
        <dbReference type="ARBA" id="ARBA00061004"/>
    </source>
</evidence>
<evidence type="ECO:0000256" key="8">
    <source>
        <dbReference type="ARBA" id="ARBA00022833"/>
    </source>
</evidence>
<dbReference type="FunFam" id="1.10.287.110:FF:000031">
    <property type="entry name" value="Molecular chaperone DnaJ"/>
    <property type="match status" value="1"/>
</dbReference>
<evidence type="ECO:0000256" key="12">
    <source>
        <dbReference type="ARBA" id="ARBA00067609"/>
    </source>
</evidence>